<dbReference type="EMBL" id="CP104697">
    <property type="protein sequence ID" value="UXI82144.1"/>
    <property type="molecule type" value="Genomic_DNA"/>
</dbReference>
<sequence length="75" mass="7490">MRAGSTLATGGPGDGVTRAAVRVLGADLLLPPTLLRRDPAPAHLPVLQAAVPAPPPPPDAAPTAWSSHCATTRAP</sequence>
<reference evidence="2" key="1">
    <citation type="submission" date="2022-09" db="EMBL/GenBank/DDBJ databases">
        <title>Streptomyces vinaceusdrappus strain AC-40.</title>
        <authorList>
            <person name="Sedeek A.M."/>
            <person name="Salah I."/>
            <person name="Kamel H.L."/>
            <person name="Soltan M.A."/>
            <person name="Elsayed T.R."/>
        </authorList>
    </citation>
    <scope>NUCLEOTIDE SEQUENCE</scope>
    <source>
        <strain evidence="2">AC-40</strain>
    </source>
</reference>
<gene>
    <name evidence="2" type="ORF">N6Q81_30865</name>
</gene>
<keyword evidence="3" id="KW-1185">Reference proteome</keyword>
<proteinExistence type="predicted"/>
<evidence type="ECO:0000256" key="1">
    <source>
        <dbReference type="SAM" id="MobiDB-lite"/>
    </source>
</evidence>
<evidence type="ECO:0000313" key="2">
    <source>
        <dbReference type="EMBL" id="UXI82144.1"/>
    </source>
</evidence>
<feature type="non-terminal residue" evidence="2">
    <location>
        <position position="75"/>
    </location>
</feature>
<feature type="region of interest" description="Disordered" evidence="1">
    <location>
        <begin position="51"/>
        <end position="75"/>
    </location>
</feature>
<protein>
    <submittedName>
        <fullName evidence="2">Uncharacterized protein</fullName>
    </submittedName>
</protein>
<feature type="compositionally biased region" description="Polar residues" evidence="1">
    <location>
        <begin position="65"/>
        <end position="75"/>
    </location>
</feature>
<dbReference type="Proteomes" id="UP001064390">
    <property type="component" value="Chromosome"/>
</dbReference>
<organism evidence="2 3">
    <name type="scientific">Streptomyces vinaceusdrappus</name>
    <dbReference type="NCBI Taxonomy" id="67376"/>
    <lineage>
        <taxon>Bacteria</taxon>
        <taxon>Bacillati</taxon>
        <taxon>Actinomycetota</taxon>
        <taxon>Actinomycetes</taxon>
        <taxon>Kitasatosporales</taxon>
        <taxon>Streptomycetaceae</taxon>
        <taxon>Streptomyces</taxon>
        <taxon>Streptomyces rochei group</taxon>
    </lineage>
</organism>
<evidence type="ECO:0000313" key="3">
    <source>
        <dbReference type="Proteomes" id="UP001064390"/>
    </source>
</evidence>
<accession>A0ABY6C6F1</accession>
<name>A0ABY6C6F1_9ACTN</name>